<dbReference type="InterPro" id="IPR036237">
    <property type="entry name" value="Xyl_isomerase-like_sf"/>
</dbReference>
<dbReference type="PANTHER" id="PTHR43489">
    <property type="entry name" value="ISOMERASE"/>
    <property type="match status" value="1"/>
</dbReference>
<keyword evidence="1 2" id="KW-0413">Isomerase</keyword>
<dbReference type="Proteomes" id="UP001500503">
    <property type="component" value="Unassembled WGS sequence"/>
</dbReference>
<evidence type="ECO:0000313" key="5">
    <source>
        <dbReference type="Proteomes" id="UP001500503"/>
    </source>
</evidence>
<sequence length="290" mass="30690">MRRAGAEAWNLAAHATEAILTRYLANCSMLFTELPLLRRPDAARKAGFEAIEFWWPFASPVPGDAEVEAFVSAIEDAGVRLVGLNFFGGDLAGPDCGVLSIPERAGEFRDNVEVAVGIGERLGVRVFNALYGNRVEGTEAGLQRETALASLALAAEAAGRIGATVLIEAVSGPKPYPLRTADQAVAVVDAVNAATGAAGVGFLCDLYHLATNGDDVGAAIARHADVIRHVQIADAPGRGEPGTGDLHLAGHLASLRHHGYDGWVSLEYRPSTTTEESLAWLRRGDLEETR</sequence>
<feature type="domain" description="Xylose isomerase-like TIM barrel" evidence="3">
    <location>
        <begin position="41"/>
        <end position="283"/>
    </location>
</feature>
<evidence type="ECO:0000256" key="2">
    <source>
        <dbReference type="PIRNR" id="PIRNR006241"/>
    </source>
</evidence>
<dbReference type="InterPro" id="IPR050417">
    <property type="entry name" value="Sugar_Epim/Isomerase"/>
</dbReference>
<reference evidence="5" key="1">
    <citation type="journal article" date="2019" name="Int. J. Syst. Evol. Microbiol.">
        <title>The Global Catalogue of Microorganisms (GCM) 10K type strain sequencing project: providing services to taxonomists for standard genome sequencing and annotation.</title>
        <authorList>
            <consortium name="The Broad Institute Genomics Platform"/>
            <consortium name="The Broad Institute Genome Sequencing Center for Infectious Disease"/>
            <person name="Wu L."/>
            <person name="Ma J."/>
        </authorList>
    </citation>
    <scope>NUCLEOTIDE SEQUENCE [LARGE SCALE GENOMIC DNA]</scope>
    <source>
        <strain evidence="5">JCM 17933</strain>
    </source>
</reference>
<comment type="caution">
    <text evidence="4">The sequence shown here is derived from an EMBL/GenBank/DDBJ whole genome shotgun (WGS) entry which is preliminary data.</text>
</comment>
<dbReference type="PIRSF" id="PIRSF006241">
    <property type="entry name" value="HyI"/>
    <property type="match status" value="1"/>
</dbReference>
<dbReference type="PANTHER" id="PTHR43489:SF6">
    <property type="entry name" value="HYDROXYPYRUVATE ISOMERASE-RELATED"/>
    <property type="match status" value="1"/>
</dbReference>
<protein>
    <submittedName>
        <fullName evidence="4">TIM barrel protein</fullName>
    </submittedName>
</protein>
<gene>
    <name evidence="4" type="ORF">GCM10023191_096340</name>
</gene>
<dbReference type="SUPFAM" id="SSF51658">
    <property type="entry name" value="Xylose isomerase-like"/>
    <property type="match status" value="1"/>
</dbReference>
<evidence type="ECO:0000259" key="3">
    <source>
        <dbReference type="Pfam" id="PF01261"/>
    </source>
</evidence>
<organism evidence="4 5">
    <name type="scientific">Actinoallomurus oryzae</name>
    <dbReference type="NCBI Taxonomy" id="502180"/>
    <lineage>
        <taxon>Bacteria</taxon>
        <taxon>Bacillati</taxon>
        <taxon>Actinomycetota</taxon>
        <taxon>Actinomycetes</taxon>
        <taxon>Streptosporangiales</taxon>
        <taxon>Thermomonosporaceae</taxon>
        <taxon>Actinoallomurus</taxon>
    </lineage>
</organism>
<dbReference type="Gene3D" id="3.20.20.150">
    <property type="entry name" value="Divalent-metal-dependent TIM barrel enzymes"/>
    <property type="match status" value="1"/>
</dbReference>
<name>A0ABP8R7C2_9ACTN</name>
<proteinExistence type="inferred from homology"/>
<evidence type="ECO:0000256" key="1">
    <source>
        <dbReference type="ARBA" id="ARBA00023235"/>
    </source>
</evidence>
<keyword evidence="5" id="KW-1185">Reference proteome</keyword>
<dbReference type="InterPro" id="IPR013022">
    <property type="entry name" value="Xyl_isomerase-like_TIM-brl"/>
</dbReference>
<dbReference type="Pfam" id="PF01261">
    <property type="entry name" value="AP_endonuc_2"/>
    <property type="match status" value="1"/>
</dbReference>
<accession>A0ABP8R7C2</accession>
<comment type="similarity">
    <text evidence="2">Belongs to the hyi family.</text>
</comment>
<dbReference type="EMBL" id="BAABHF010000065">
    <property type="protein sequence ID" value="GAA4520029.1"/>
    <property type="molecule type" value="Genomic_DNA"/>
</dbReference>
<dbReference type="InterPro" id="IPR026040">
    <property type="entry name" value="HyI-like"/>
</dbReference>
<evidence type="ECO:0000313" key="4">
    <source>
        <dbReference type="EMBL" id="GAA4520029.1"/>
    </source>
</evidence>